<proteinExistence type="predicted"/>
<organism evidence="2">
    <name type="scientific">uncultured Caudovirales phage</name>
    <dbReference type="NCBI Taxonomy" id="2100421"/>
    <lineage>
        <taxon>Viruses</taxon>
        <taxon>Duplodnaviria</taxon>
        <taxon>Heunggongvirae</taxon>
        <taxon>Uroviricota</taxon>
        <taxon>Caudoviricetes</taxon>
        <taxon>Peduoviridae</taxon>
        <taxon>Maltschvirus</taxon>
        <taxon>Maltschvirus maltsch</taxon>
    </lineage>
</organism>
<reference evidence="2" key="1">
    <citation type="submission" date="2020-05" db="EMBL/GenBank/DDBJ databases">
        <authorList>
            <person name="Chiriac C."/>
            <person name="Salcher M."/>
            <person name="Ghai R."/>
            <person name="Kavagutti S V."/>
        </authorList>
    </citation>
    <scope>NUCLEOTIDE SEQUENCE</scope>
</reference>
<dbReference type="InterPro" id="IPR018247">
    <property type="entry name" value="EF_Hand_1_Ca_BS"/>
</dbReference>
<accession>A0A6J7WTC9</accession>
<sequence length="399" mass="44860">MEELKGKQKKLDKNHNGELDAQDFKALRKEEAESIDEGYAKVETKKYSWGTMKTAHHGASFSVPMHPENHKAIHSLKDTQEHKFKDETGRHWTAKRMGDDVHLHSANDGPKTKIKHSDLAESHAPVAPTIDRKYIKGTPEHKAHKEKSKPINGHPTNKMKEEVELDEKLDPSMGAGEYIKDFQKSDAPQFAGKSKEKRRVMGIAAYLGAKRDVKEAVSPVSVKVNHALEEPHEEEWEDTGICPEHNKKDCHQCGKAGMKEQVEEIQEKSDQAKQNKTMKNLMAASKGAKLNRDSGLKLTPGDTGHSNAQQMNKALGRHAMRENEGQKSYKEFMMMLEYESDKSGSYKHTGTYGSEFAKKEREKDEKGFDSENEPAKRGPKMGSKRGPKANLGSSKLHTK</sequence>
<evidence type="ECO:0000256" key="1">
    <source>
        <dbReference type="SAM" id="MobiDB-lite"/>
    </source>
</evidence>
<dbReference type="EMBL" id="LR798293">
    <property type="protein sequence ID" value="CAB5221241.1"/>
    <property type="molecule type" value="Genomic_DNA"/>
</dbReference>
<feature type="compositionally biased region" description="Basic residues" evidence="1">
    <location>
        <begin position="377"/>
        <end position="387"/>
    </location>
</feature>
<dbReference type="PROSITE" id="PS00018">
    <property type="entry name" value="EF_HAND_1"/>
    <property type="match status" value="1"/>
</dbReference>
<feature type="region of interest" description="Disordered" evidence="1">
    <location>
        <begin position="139"/>
        <end position="159"/>
    </location>
</feature>
<gene>
    <name evidence="2" type="ORF">UFOVP240_114</name>
</gene>
<feature type="region of interest" description="Disordered" evidence="1">
    <location>
        <begin position="1"/>
        <end position="24"/>
    </location>
</feature>
<name>A0A6J7WTC9_9CAUD</name>
<evidence type="ECO:0008006" key="3">
    <source>
        <dbReference type="Google" id="ProtNLM"/>
    </source>
</evidence>
<feature type="compositionally biased region" description="Basic and acidic residues" evidence="1">
    <location>
        <begin position="356"/>
        <end position="376"/>
    </location>
</feature>
<feature type="region of interest" description="Disordered" evidence="1">
    <location>
        <begin position="340"/>
        <end position="399"/>
    </location>
</feature>
<protein>
    <recommendedName>
        <fullName evidence="3">EF-hand domain-containing protein</fullName>
    </recommendedName>
</protein>
<evidence type="ECO:0000313" key="2">
    <source>
        <dbReference type="EMBL" id="CAB5221241.1"/>
    </source>
</evidence>
<feature type="region of interest" description="Disordered" evidence="1">
    <location>
        <begin position="285"/>
        <end position="326"/>
    </location>
</feature>